<accession>A0AA49JJU8</accession>
<dbReference type="EMBL" id="CP120682">
    <property type="protein sequence ID" value="WKN39992.1"/>
    <property type="molecule type" value="Genomic_DNA"/>
</dbReference>
<dbReference type="Pfam" id="PF14100">
    <property type="entry name" value="DUF6807"/>
    <property type="match status" value="1"/>
</dbReference>
<reference evidence="1" key="2">
    <citation type="journal article" date="2024" name="Antonie Van Leeuwenhoek">
        <title>Roseihalotalea indica gen. nov., sp. nov., a halophilic Bacteroidetes from mesopelagic Southwest Indian Ocean with higher carbohydrate metabolic potential.</title>
        <authorList>
            <person name="Chen B."/>
            <person name="Zhang M."/>
            <person name="Lin D."/>
            <person name="Ye J."/>
            <person name="Tang K."/>
        </authorList>
    </citation>
    <scope>NUCLEOTIDE SEQUENCE</scope>
    <source>
        <strain evidence="1">TK19036</strain>
    </source>
</reference>
<sequence length="305" mass="34524">MIYRIILLLTLLPGFIHAQSLIFENTPEGIWVKEGGEKVMFFQQKTKSLDGKYPRADYIHPLYGLDGTVLTEDFPEDHLHHRGIFWAWHQIIIGDKRMGDAWECKDFVWDVQEVSGKQEESAIYAKTFWKSPLWTNSDGKQEPFLSEETKITVHPKTPDHRVIDFEISLLALVPDLKIGGSEDAKGYSGFSVRMKLPDDIEFTSTSGPVTPTTEAVGAGPWMDMSGSLAADGGHAGIVIMNHPQNPPPENQWILRNSASMQNPVYPGRHPVPVSDKTPTVLRYRLVVYDGELSEEKVDHLYKDWH</sequence>
<proteinExistence type="predicted"/>
<protein>
    <submittedName>
        <fullName evidence="1">PmoA family protein</fullName>
    </submittedName>
</protein>
<reference evidence="1" key="1">
    <citation type="journal article" date="2023" name="Comput. Struct. Biotechnol. J.">
        <title>Discovery of a novel marine Bacteroidetes with a rich repertoire of carbohydrate-active enzymes.</title>
        <authorList>
            <person name="Chen B."/>
            <person name="Liu G."/>
            <person name="Chen Q."/>
            <person name="Wang H."/>
            <person name="Liu L."/>
            <person name="Tang K."/>
        </authorList>
    </citation>
    <scope>NUCLEOTIDE SEQUENCE</scope>
    <source>
        <strain evidence="1">TK19036</strain>
    </source>
</reference>
<organism evidence="1">
    <name type="scientific">Roseihalotalea indica</name>
    <dbReference type="NCBI Taxonomy" id="2867963"/>
    <lineage>
        <taxon>Bacteria</taxon>
        <taxon>Pseudomonadati</taxon>
        <taxon>Bacteroidota</taxon>
        <taxon>Cytophagia</taxon>
        <taxon>Cytophagales</taxon>
        <taxon>Catalimonadaceae</taxon>
        <taxon>Roseihalotalea</taxon>
    </lineage>
</organism>
<name>A0AA49JJU8_9BACT</name>
<evidence type="ECO:0000313" key="1">
    <source>
        <dbReference type="EMBL" id="WKN39992.1"/>
    </source>
</evidence>
<dbReference type="InterPro" id="IPR029475">
    <property type="entry name" value="DUF6807"/>
</dbReference>
<gene>
    <name evidence="1" type="ORF">K4G66_14965</name>
</gene>
<dbReference type="AlphaFoldDB" id="A0AA49JJU8"/>